<organism evidence="1 2">
    <name type="scientific">Phytoactinopolyspora mesophila</name>
    <dbReference type="NCBI Taxonomy" id="2650750"/>
    <lineage>
        <taxon>Bacteria</taxon>
        <taxon>Bacillati</taxon>
        <taxon>Actinomycetota</taxon>
        <taxon>Actinomycetes</taxon>
        <taxon>Jiangellales</taxon>
        <taxon>Jiangellaceae</taxon>
        <taxon>Phytoactinopolyspora</taxon>
    </lineage>
</organism>
<evidence type="ECO:0000313" key="1">
    <source>
        <dbReference type="EMBL" id="NDL60581.1"/>
    </source>
</evidence>
<protein>
    <submittedName>
        <fullName evidence="1">Uncharacterized protein</fullName>
    </submittedName>
</protein>
<dbReference type="GO" id="GO:0016491">
    <property type="term" value="F:oxidoreductase activity"/>
    <property type="evidence" value="ECO:0007669"/>
    <property type="project" value="InterPro"/>
</dbReference>
<comment type="caution">
    <text evidence="1">The sequence shown here is derived from an EMBL/GenBank/DDBJ whole genome shotgun (WGS) entry which is preliminary data.</text>
</comment>
<sequence>MSVEPKNTFDIREFARTATGSHRDRLDLVQFDVRPLGQSTLRSLRYMRDLERSTMRYLRTVLVTPTHKDARVTAFLTTWAFEKYWVADAVDAMLARHEFQPAQVSRQGANGVVAWRRFSDRIAPIRRSLVDNTLGEDVVAVHMAAGTLDELLCQAGYERLLSLDGHPELARFLGEVLVIKARHLEFFEAEAHDRLRGAPRAQRLAKVRLRRAGWPSSLDEDATPDAAFFFGHVLAPAPRLVDRIDRRIQTLPGLEQLALARASVAASTLPRTPASLSGTWRRLTQSAFRSRT</sequence>
<dbReference type="RefSeq" id="WP_162453300.1">
    <property type="nucleotide sequence ID" value="NZ_WLZY01000013.1"/>
</dbReference>
<name>A0A7K3MB87_9ACTN</name>
<accession>A0A7K3MB87</accession>
<dbReference type="EMBL" id="WLZY01000013">
    <property type="protein sequence ID" value="NDL60581.1"/>
    <property type="molecule type" value="Genomic_DNA"/>
</dbReference>
<dbReference type="AlphaFoldDB" id="A0A7K3MB87"/>
<gene>
    <name evidence="1" type="ORF">F7O44_26220</name>
</gene>
<dbReference type="InterPro" id="IPR012348">
    <property type="entry name" value="RNR-like"/>
</dbReference>
<keyword evidence="2" id="KW-1185">Reference proteome</keyword>
<proteinExistence type="predicted"/>
<dbReference type="Gene3D" id="1.10.620.20">
    <property type="entry name" value="Ribonucleotide Reductase, subunit A"/>
    <property type="match status" value="1"/>
</dbReference>
<dbReference type="Proteomes" id="UP000460435">
    <property type="component" value="Unassembled WGS sequence"/>
</dbReference>
<evidence type="ECO:0000313" key="2">
    <source>
        <dbReference type="Proteomes" id="UP000460435"/>
    </source>
</evidence>
<reference evidence="1 2" key="1">
    <citation type="submission" date="2019-11" db="EMBL/GenBank/DDBJ databases">
        <authorList>
            <person name="Li X.-J."/>
            <person name="Feng X.-M."/>
        </authorList>
    </citation>
    <scope>NUCLEOTIDE SEQUENCE [LARGE SCALE GENOMIC DNA]</scope>
    <source>
        <strain evidence="1 2">XMNu-373</strain>
    </source>
</reference>